<evidence type="ECO:0008006" key="3">
    <source>
        <dbReference type="Google" id="ProtNLM"/>
    </source>
</evidence>
<name>A0A314YRI3_PRUYE</name>
<reference evidence="1 2" key="1">
    <citation type="submission" date="2018-02" db="EMBL/GenBank/DDBJ databases">
        <title>Draft genome of wild Prunus yedoensis var. nudiflora.</title>
        <authorList>
            <person name="Baek S."/>
            <person name="Kim J.-H."/>
            <person name="Choi K."/>
            <person name="Kim G.-B."/>
            <person name="Cho A."/>
            <person name="Jang H."/>
            <person name="Shin C.-H."/>
            <person name="Yu H.-J."/>
            <person name="Mun J.-H."/>
        </authorList>
    </citation>
    <scope>NUCLEOTIDE SEQUENCE [LARGE SCALE GENOMIC DNA]</scope>
    <source>
        <strain evidence="2">cv. Jeju island</strain>
        <tissue evidence="1">Leaf</tissue>
    </source>
</reference>
<proteinExistence type="predicted"/>
<evidence type="ECO:0000313" key="1">
    <source>
        <dbReference type="EMBL" id="PQQ07604.1"/>
    </source>
</evidence>
<organism evidence="1 2">
    <name type="scientific">Prunus yedoensis var. nudiflora</name>
    <dbReference type="NCBI Taxonomy" id="2094558"/>
    <lineage>
        <taxon>Eukaryota</taxon>
        <taxon>Viridiplantae</taxon>
        <taxon>Streptophyta</taxon>
        <taxon>Embryophyta</taxon>
        <taxon>Tracheophyta</taxon>
        <taxon>Spermatophyta</taxon>
        <taxon>Magnoliopsida</taxon>
        <taxon>eudicotyledons</taxon>
        <taxon>Gunneridae</taxon>
        <taxon>Pentapetalae</taxon>
        <taxon>rosids</taxon>
        <taxon>fabids</taxon>
        <taxon>Rosales</taxon>
        <taxon>Rosaceae</taxon>
        <taxon>Amygdaloideae</taxon>
        <taxon>Amygdaleae</taxon>
        <taxon>Prunus</taxon>
    </lineage>
</organism>
<dbReference type="OrthoDB" id="10487809at2759"/>
<comment type="caution">
    <text evidence="1">The sequence shown here is derived from an EMBL/GenBank/DDBJ whole genome shotgun (WGS) entry which is preliminary data.</text>
</comment>
<sequence>MTTMVNPQNSSHSLGKTVGIIGLGRIGKARVEVLGILSKFHGDILVNIGRGLNVDEPSLCTAGWFLLKWFKSTPHVVYV</sequence>
<dbReference type="Proteomes" id="UP000250321">
    <property type="component" value="Unassembled WGS sequence"/>
</dbReference>
<accession>A0A314YRI3</accession>
<protein>
    <recommendedName>
        <fullName evidence="3">D-isomer specific 2-hydroxyacid dehydrogenase NAD-binding domain-containing protein</fullName>
    </recommendedName>
</protein>
<keyword evidence="2" id="KW-1185">Reference proteome</keyword>
<dbReference type="AlphaFoldDB" id="A0A314YRI3"/>
<dbReference type="EMBL" id="PJQY01000844">
    <property type="protein sequence ID" value="PQQ07604.1"/>
    <property type="molecule type" value="Genomic_DNA"/>
</dbReference>
<evidence type="ECO:0000313" key="2">
    <source>
        <dbReference type="Proteomes" id="UP000250321"/>
    </source>
</evidence>
<gene>
    <name evidence="1" type="ORF">Pyn_20197</name>
</gene>